<dbReference type="SUPFAM" id="SSF52047">
    <property type="entry name" value="RNI-like"/>
    <property type="match status" value="1"/>
</dbReference>
<dbReference type="Proteomes" id="UP001295794">
    <property type="component" value="Unassembled WGS sequence"/>
</dbReference>
<keyword evidence="2" id="KW-1185">Reference proteome</keyword>
<dbReference type="AlphaFoldDB" id="A0AAD2HWY3"/>
<protein>
    <recommendedName>
        <fullName evidence="3">F-box domain-containing protein</fullName>
    </recommendedName>
</protein>
<evidence type="ECO:0000313" key="2">
    <source>
        <dbReference type="Proteomes" id="UP001295794"/>
    </source>
</evidence>
<evidence type="ECO:0008006" key="3">
    <source>
        <dbReference type="Google" id="ProtNLM"/>
    </source>
</evidence>
<dbReference type="Gene3D" id="3.80.10.10">
    <property type="entry name" value="Ribonuclease Inhibitor"/>
    <property type="match status" value="1"/>
</dbReference>
<reference evidence="1" key="1">
    <citation type="submission" date="2023-11" db="EMBL/GenBank/DDBJ databases">
        <authorList>
            <person name="De Vega J J."/>
            <person name="De Vega J J."/>
        </authorList>
    </citation>
    <scope>NUCLEOTIDE SEQUENCE</scope>
</reference>
<gene>
    <name evidence="1" type="ORF">MYCIT1_LOCUS36412</name>
</gene>
<comment type="caution">
    <text evidence="1">The sequence shown here is derived from an EMBL/GenBank/DDBJ whole genome shotgun (WGS) entry which is preliminary data.</text>
</comment>
<accession>A0AAD2HWY3</accession>
<evidence type="ECO:0000313" key="1">
    <source>
        <dbReference type="EMBL" id="CAK5283686.1"/>
    </source>
</evidence>
<dbReference type="EMBL" id="CAVNYO010000472">
    <property type="protein sequence ID" value="CAK5283686.1"/>
    <property type="molecule type" value="Genomic_DNA"/>
</dbReference>
<name>A0AAD2HWY3_9AGAR</name>
<organism evidence="1 2">
    <name type="scientific">Mycena citricolor</name>
    <dbReference type="NCBI Taxonomy" id="2018698"/>
    <lineage>
        <taxon>Eukaryota</taxon>
        <taxon>Fungi</taxon>
        <taxon>Dikarya</taxon>
        <taxon>Basidiomycota</taxon>
        <taxon>Agaricomycotina</taxon>
        <taxon>Agaricomycetes</taxon>
        <taxon>Agaricomycetidae</taxon>
        <taxon>Agaricales</taxon>
        <taxon>Marasmiineae</taxon>
        <taxon>Mycenaceae</taxon>
        <taxon>Mycena</taxon>
    </lineage>
</organism>
<proteinExistence type="predicted"/>
<dbReference type="InterPro" id="IPR032675">
    <property type="entry name" value="LRR_dom_sf"/>
</dbReference>
<sequence>MNHPKLPPELERYIFTLLAVADLASNALLLRVAHRVKQWVEPLLYRTIYRTPHMMPKFTDAVLREFLDSKPQKCHDVVRHVMFFDVASGISLPLLESCRSIENVWVERRVKKNMLALIGGLPKLQRLYFPFAAIDLIPKISFDSTVAQPFARLSHLEFNDTKIPGTQSDAQVAIIASLPALSHLALSGMAFHGLRMALRVLEQCPRLRVLAIIHWPIFDSSGPLYEVRGPRREVFEENLRLVCVFKRRDAHDWLAGTRNEPDFWEHADRLVALRQTRTDEARSYLILMADASASEIAADEALRAYDASLPPKIFRGVQTAYRRGRPVRRD</sequence>